<gene>
    <name evidence="3" type="ORF">BST85_06780</name>
</gene>
<reference evidence="3 4" key="1">
    <citation type="submission" date="2016-11" db="EMBL/GenBank/DDBJ databases">
        <title>Trade-off between light-utilization and light-protection in marine flavobacteria.</title>
        <authorList>
            <person name="Kumagai Y."/>
        </authorList>
    </citation>
    <scope>NUCLEOTIDE SEQUENCE [LARGE SCALE GENOMIC DNA]</scope>
    <source>
        <strain evidence="3 4">NBRC 107741</strain>
    </source>
</reference>
<keyword evidence="4" id="KW-1185">Reference proteome</keyword>
<evidence type="ECO:0000313" key="3">
    <source>
        <dbReference type="EMBL" id="PQB04632.1"/>
    </source>
</evidence>
<accession>A0A2S7KPT1</accession>
<keyword evidence="1" id="KW-1133">Transmembrane helix</keyword>
<dbReference type="InterPro" id="IPR025698">
    <property type="entry name" value="2TM_dom"/>
</dbReference>
<evidence type="ECO:0000259" key="2">
    <source>
        <dbReference type="Pfam" id="PF13239"/>
    </source>
</evidence>
<dbReference type="AlphaFoldDB" id="A0A2S7KPT1"/>
<sequence length="110" mass="13424">MEDPQEERYERAKKRVDEIKGFYTHLVVYIIINIFIILAQIGVFSQGWYGLEFPGWAVFTTPFFWGIGLFFHGLNVFTKNFSFFKRWEDRKIKEYMDKEDEGYKRTSRWE</sequence>
<evidence type="ECO:0000313" key="4">
    <source>
        <dbReference type="Proteomes" id="UP000239800"/>
    </source>
</evidence>
<organism evidence="3 4">
    <name type="scientific">Aureitalea marina</name>
    <dbReference type="NCBI Taxonomy" id="930804"/>
    <lineage>
        <taxon>Bacteria</taxon>
        <taxon>Pseudomonadati</taxon>
        <taxon>Bacteroidota</taxon>
        <taxon>Flavobacteriia</taxon>
        <taxon>Flavobacteriales</taxon>
        <taxon>Flavobacteriaceae</taxon>
        <taxon>Aureitalea</taxon>
    </lineage>
</organism>
<proteinExistence type="predicted"/>
<keyword evidence="1" id="KW-0472">Membrane</keyword>
<dbReference type="Proteomes" id="UP000239800">
    <property type="component" value="Unassembled WGS sequence"/>
</dbReference>
<feature type="transmembrane region" description="Helical" evidence="1">
    <location>
        <begin position="21"/>
        <end position="44"/>
    </location>
</feature>
<feature type="transmembrane region" description="Helical" evidence="1">
    <location>
        <begin position="56"/>
        <end position="77"/>
    </location>
</feature>
<feature type="domain" description="2TM" evidence="2">
    <location>
        <begin position="10"/>
        <end position="97"/>
    </location>
</feature>
<dbReference type="Pfam" id="PF13239">
    <property type="entry name" value="2TM"/>
    <property type="match status" value="1"/>
</dbReference>
<keyword evidence="1" id="KW-0812">Transmembrane</keyword>
<dbReference type="OrthoDB" id="1495672at2"/>
<protein>
    <recommendedName>
        <fullName evidence="2">2TM domain-containing protein</fullName>
    </recommendedName>
</protein>
<name>A0A2S7KPT1_9FLAO</name>
<dbReference type="RefSeq" id="WP_104812560.1">
    <property type="nucleotide sequence ID" value="NZ_MQUB01000001.1"/>
</dbReference>
<dbReference type="EMBL" id="MQUB01000001">
    <property type="protein sequence ID" value="PQB04632.1"/>
    <property type="molecule type" value="Genomic_DNA"/>
</dbReference>
<comment type="caution">
    <text evidence="3">The sequence shown here is derived from an EMBL/GenBank/DDBJ whole genome shotgun (WGS) entry which is preliminary data.</text>
</comment>
<evidence type="ECO:0000256" key="1">
    <source>
        <dbReference type="SAM" id="Phobius"/>
    </source>
</evidence>